<evidence type="ECO:0000313" key="2">
    <source>
        <dbReference type="EMBL" id="MFD0796223.1"/>
    </source>
</evidence>
<evidence type="ECO:0000313" key="3">
    <source>
        <dbReference type="Proteomes" id="UP001597012"/>
    </source>
</evidence>
<feature type="domain" description="VOC" evidence="1">
    <location>
        <begin position="2"/>
        <end position="122"/>
    </location>
</feature>
<keyword evidence="3" id="KW-1185">Reference proteome</keyword>
<dbReference type="Proteomes" id="UP001597012">
    <property type="component" value="Unassembled WGS sequence"/>
</dbReference>
<comment type="caution">
    <text evidence="2">The sequence shown here is derived from an EMBL/GenBank/DDBJ whole genome shotgun (WGS) entry which is preliminary data.</text>
</comment>
<dbReference type="PROSITE" id="PS51819">
    <property type="entry name" value="VOC"/>
    <property type="match status" value="1"/>
</dbReference>
<protein>
    <submittedName>
        <fullName evidence="2">VOC family protein</fullName>
    </submittedName>
</protein>
<dbReference type="SUPFAM" id="SSF54593">
    <property type="entry name" value="Glyoxalase/Bleomycin resistance protein/Dihydroxybiphenyl dioxygenase"/>
    <property type="match status" value="1"/>
</dbReference>
<reference evidence="3" key="1">
    <citation type="journal article" date="2019" name="Int. J. Syst. Evol. Microbiol.">
        <title>The Global Catalogue of Microorganisms (GCM) 10K type strain sequencing project: providing services to taxonomists for standard genome sequencing and annotation.</title>
        <authorList>
            <consortium name="The Broad Institute Genomics Platform"/>
            <consortium name="The Broad Institute Genome Sequencing Center for Infectious Disease"/>
            <person name="Wu L."/>
            <person name="Ma J."/>
        </authorList>
    </citation>
    <scope>NUCLEOTIDE SEQUENCE [LARGE SCALE GENOMIC DNA]</scope>
    <source>
        <strain evidence="3">CCUG 61948</strain>
    </source>
</reference>
<dbReference type="RefSeq" id="WP_379931910.1">
    <property type="nucleotide sequence ID" value="NZ_JBHTHY010000003.1"/>
</dbReference>
<name>A0ABW3AZ53_9FLAO</name>
<dbReference type="Gene3D" id="3.10.180.10">
    <property type="entry name" value="2,3-Dihydroxybiphenyl 1,2-Dioxygenase, domain 1"/>
    <property type="match status" value="1"/>
</dbReference>
<dbReference type="InterPro" id="IPR004360">
    <property type="entry name" value="Glyas_Fos-R_dOase_dom"/>
</dbReference>
<gene>
    <name evidence="2" type="ORF">ACFQZJ_02025</name>
</gene>
<accession>A0ABW3AZ53</accession>
<organism evidence="2 3">
    <name type="scientific">Maribacter chungangensis</name>
    <dbReference type="NCBI Taxonomy" id="1069117"/>
    <lineage>
        <taxon>Bacteria</taxon>
        <taxon>Pseudomonadati</taxon>
        <taxon>Bacteroidota</taxon>
        <taxon>Flavobacteriia</taxon>
        <taxon>Flavobacteriales</taxon>
        <taxon>Flavobacteriaceae</taxon>
        <taxon>Maribacter</taxon>
    </lineage>
</organism>
<proteinExistence type="predicted"/>
<dbReference type="Pfam" id="PF00903">
    <property type="entry name" value="Glyoxalase"/>
    <property type="match status" value="1"/>
</dbReference>
<evidence type="ECO:0000259" key="1">
    <source>
        <dbReference type="PROSITE" id="PS51819"/>
    </source>
</evidence>
<dbReference type="EMBL" id="JBHTHY010000003">
    <property type="protein sequence ID" value="MFD0796223.1"/>
    <property type="molecule type" value="Genomic_DNA"/>
</dbReference>
<dbReference type="InterPro" id="IPR029068">
    <property type="entry name" value="Glyas_Bleomycin-R_OHBP_Dase"/>
</dbReference>
<sequence length="134" mass="15286">MVFEHFAVNVTDVKKVVEWYTDNLGLTIASQQKEPPYMSFLADSTGRVVIEFYHRPDAVITDFRTAHPLTFHVAFVSENAQKDRERLEIEGAVFVEELKKEDGTHIVMLRDPFGMPLQLCQRTVRFSVKGVGNG</sequence>
<dbReference type="InterPro" id="IPR037523">
    <property type="entry name" value="VOC_core"/>
</dbReference>